<evidence type="ECO:0000313" key="5">
    <source>
        <dbReference type="Proteomes" id="UP000284120"/>
    </source>
</evidence>
<evidence type="ECO:0000256" key="1">
    <source>
        <dbReference type="SAM" id="Coils"/>
    </source>
</evidence>
<dbReference type="SMART" id="SM00028">
    <property type="entry name" value="TPR"/>
    <property type="match status" value="2"/>
</dbReference>
<feature type="compositionally biased region" description="Low complexity" evidence="2">
    <location>
        <begin position="157"/>
        <end position="175"/>
    </location>
</feature>
<evidence type="ECO:0000313" key="4">
    <source>
        <dbReference type="EMBL" id="RWU04283.1"/>
    </source>
</evidence>
<name>A0A3S3PFB3_9SPHI</name>
<evidence type="ECO:0008006" key="6">
    <source>
        <dbReference type="Google" id="ProtNLM"/>
    </source>
</evidence>
<evidence type="ECO:0000256" key="3">
    <source>
        <dbReference type="SAM" id="SignalP"/>
    </source>
</evidence>
<dbReference type="OrthoDB" id="615868at2"/>
<dbReference type="InterPro" id="IPR019734">
    <property type="entry name" value="TPR_rpt"/>
</dbReference>
<organism evidence="4 5">
    <name type="scientific">Pedobacter chitinilyticus</name>
    <dbReference type="NCBI Taxonomy" id="2233776"/>
    <lineage>
        <taxon>Bacteria</taxon>
        <taxon>Pseudomonadati</taxon>
        <taxon>Bacteroidota</taxon>
        <taxon>Sphingobacteriia</taxon>
        <taxon>Sphingobacteriales</taxon>
        <taxon>Sphingobacteriaceae</taxon>
        <taxon>Pedobacter</taxon>
    </lineage>
</organism>
<feature type="chain" id="PRO_5018654273" description="Sel1 repeat family protein" evidence="3">
    <location>
        <begin position="20"/>
        <end position="599"/>
    </location>
</feature>
<feature type="signal peptide" evidence="3">
    <location>
        <begin position="1"/>
        <end position="19"/>
    </location>
</feature>
<reference evidence="4 5" key="1">
    <citation type="submission" date="2018-06" db="EMBL/GenBank/DDBJ databases">
        <title>Pedobacter endophyticus sp. nov., an endophytic bacterium isolated from a leaf of Triticum aestivum.</title>
        <authorList>
            <person name="Zhang L."/>
        </authorList>
    </citation>
    <scope>NUCLEOTIDE SEQUENCE [LARGE SCALE GENOMIC DNA]</scope>
    <source>
        <strain evidence="4 5">CM134L-2</strain>
    </source>
</reference>
<dbReference type="Gene3D" id="1.25.40.10">
    <property type="entry name" value="Tetratricopeptide repeat domain"/>
    <property type="match status" value="1"/>
</dbReference>
<dbReference type="SUPFAM" id="SSF81901">
    <property type="entry name" value="HCP-like"/>
    <property type="match status" value="1"/>
</dbReference>
<keyword evidence="1" id="KW-0175">Coiled coil</keyword>
<gene>
    <name evidence="4" type="ORF">DPV69_18330</name>
</gene>
<accession>A0A3S3PFB3</accession>
<sequence>MKKTLLLSAILLQTMLLFGQKNGEGATNWGPWSKAAPCFPNLYFSFKCLGWVSSVNKYAYNFRLKNRGTKVMHFSLDLRFASGENYTADGRFDLSPGQEYTHVSMYYNTKPIPNATNFILSYVTKYLENNGRDDWTAPSYTCDGNRQVCDANCNSNKPNANNSQANTNNSSSNTSYDPTFDRNNASFQDYYKRATAAGQAGNYDQAISLWNSAISVAVNDAQRNNAKAWLAEAQKAKASSSTSNNNYQQQQIAQQQAQQQALLKQQQALQKQQQLQQGMTQLADGITGLVASIQANKEKKRLEEQQKAIAAKQKALEEEMANSKALVDAENGDFSAQRKVAEKAFANSEYDKAENYYALAIQNGGSDKNQKASMLDDYLSSLALQGKRKEYFYIINDLKKEKNSFTYSHNLLFALSQIFCSDFPSESMECNDDNISDGVKKLTKITWGIAPTVVNYLQATGLYTQYGISADSKTAFEALEKKAETKYPEKAALYYLGMIYLNGTASIKANDRKALKYFTDAINYDTKDIGRAPTFSTNNGQGYFNYRLLAYVKIAQILSRKSDKDDLEMSKRMLRSFYKWYKPMIPNADLPYFKEFETK</sequence>
<dbReference type="Proteomes" id="UP000284120">
    <property type="component" value="Unassembled WGS sequence"/>
</dbReference>
<dbReference type="AlphaFoldDB" id="A0A3S3PFB3"/>
<evidence type="ECO:0000256" key="2">
    <source>
        <dbReference type="SAM" id="MobiDB-lite"/>
    </source>
</evidence>
<protein>
    <recommendedName>
        <fullName evidence="6">Sel1 repeat family protein</fullName>
    </recommendedName>
</protein>
<dbReference type="EMBL" id="SAYW01000007">
    <property type="protein sequence ID" value="RWU04283.1"/>
    <property type="molecule type" value="Genomic_DNA"/>
</dbReference>
<feature type="coiled-coil region" evidence="1">
    <location>
        <begin position="252"/>
        <end position="322"/>
    </location>
</feature>
<keyword evidence="3" id="KW-0732">Signal</keyword>
<dbReference type="InterPro" id="IPR011990">
    <property type="entry name" value="TPR-like_helical_dom_sf"/>
</dbReference>
<proteinExistence type="predicted"/>
<feature type="region of interest" description="Disordered" evidence="2">
    <location>
        <begin position="157"/>
        <end position="181"/>
    </location>
</feature>
<keyword evidence="5" id="KW-1185">Reference proteome</keyword>
<dbReference type="RefSeq" id="WP_128353396.1">
    <property type="nucleotide sequence ID" value="NZ_QMHN01000007.1"/>
</dbReference>
<comment type="caution">
    <text evidence="4">The sequence shown here is derived from an EMBL/GenBank/DDBJ whole genome shotgun (WGS) entry which is preliminary data.</text>
</comment>